<dbReference type="InterPro" id="IPR006153">
    <property type="entry name" value="Cation/H_exchanger_TM"/>
</dbReference>
<evidence type="ECO:0000256" key="1">
    <source>
        <dbReference type="ARBA" id="ARBA00004141"/>
    </source>
</evidence>
<feature type="transmembrane region" description="Helical" evidence="7">
    <location>
        <begin position="39"/>
        <end position="58"/>
    </location>
</feature>
<evidence type="ECO:0000256" key="4">
    <source>
        <dbReference type="ARBA" id="ARBA00022989"/>
    </source>
</evidence>
<evidence type="ECO:0000313" key="10">
    <source>
        <dbReference type="Proteomes" id="UP001501303"/>
    </source>
</evidence>
<sequence length="426" mass="42987">MGGLDLGVHLLHTGAALSVVLFIAAAGGRTARLMHQPRVIGEIIAGLLAGPAVIFLFGEETFHVLLPGTVLDVLTLIGQTGLILFLVGLAHKLRTGSGSPSRGTVWTAAGALVAPLLSGVLLVCWIVATDDAAVRGNAPFLAFLLIVAVAMSITAVPVLARILTDRGISETAAGQAALGSAVVIDVVGWVLLTVAIGLGTGDHTSSMHSARALLTGVVCALAIRYILRLDAARVMCRRLPRGTAVLLAAAALGVAFTVEHMGMTSILGAALVGLAVPGGPDAPWGRAVTAVSRFGRALIPAFFVVTGITVLQQAFASVSWMLVGLTVLLGCAGKGLGGYAGARLGGHAPGAAARVGVLMNTRGLTELIVLQAGYEAGLLAAPLVLALIVMALATTVMTGPLLDLLDSKAGHPDAGSAPAETESGIR</sequence>
<proteinExistence type="predicted"/>
<dbReference type="Gene3D" id="1.20.1530.20">
    <property type="match status" value="1"/>
</dbReference>
<dbReference type="PANTHER" id="PTHR32468">
    <property type="entry name" value="CATION/H + ANTIPORTER"/>
    <property type="match status" value="1"/>
</dbReference>
<evidence type="ECO:0000259" key="8">
    <source>
        <dbReference type="Pfam" id="PF00999"/>
    </source>
</evidence>
<keyword evidence="5" id="KW-0406">Ion transport</keyword>
<dbReference type="InterPro" id="IPR050794">
    <property type="entry name" value="CPA2_transporter"/>
</dbReference>
<dbReference type="Pfam" id="PF00999">
    <property type="entry name" value="Na_H_Exchanger"/>
    <property type="match status" value="1"/>
</dbReference>
<dbReference type="PANTHER" id="PTHR32468:SF0">
    <property type="entry name" value="K(+)_H(+) ANTIPORTER 1"/>
    <property type="match status" value="1"/>
</dbReference>
<dbReference type="InterPro" id="IPR038770">
    <property type="entry name" value="Na+/solute_symporter_sf"/>
</dbReference>
<name>A0ABN2PT88_9ACTN</name>
<feature type="transmembrane region" description="Helical" evidence="7">
    <location>
        <begin position="176"/>
        <end position="198"/>
    </location>
</feature>
<gene>
    <name evidence="9" type="ORF">GCM10009716_42550</name>
</gene>
<feature type="transmembrane region" description="Helical" evidence="7">
    <location>
        <begin position="294"/>
        <end position="315"/>
    </location>
</feature>
<feature type="domain" description="Cation/H+ exchanger transmembrane" evidence="8">
    <location>
        <begin position="21"/>
        <end position="401"/>
    </location>
</feature>
<reference evidence="9 10" key="1">
    <citation type="journal article" date="2019" name="Int. J. Syst. Evol. Microbiol.">
        <title>The Global Catalogue of Microorganisms (GCM) 10K type strain sequencing project: providing services to taxonomists for standard genome sequencing and annotation.</title>
        <authorList>
            <consortium name="The Broad Institute Genomics Platform"/>
            <consortium name="The Broad Institute Genome Sequencing Center for Infectious Disease"/>
            <person name="Wu L."/>
            <person name="Ma J."/>
        </authorList>
    </citation>
    <scope>NUCLEOTIDE SEQUENCE [LARGE SCALE GENOMIC DNA]</scope>
    <source>
        <strain evidence="9 10">JCM 13581</strain>
    </source>
</reference>
<feature type="transmembrane region" description="Helical" evidence="7">
    <location>
        <begin position="103"/>
        <end position="128"/>
    </location>
</feature>
<organism evidence="9 10">
    <name type="scientific">Streptomyces sodiiphilus</name>
    <dbReference type="NCBI Taxonomy" id="226217"/>
    <lineage>
        <taxon>Bacteria</taxon>
        <taxon>Bacillati</taxon>
        <taxon>Actinomycetota</taxon>
        <taxon>Actinomycetes</taxon>
        <taxon>Kitasatosporales</taxon>
        <taxon>Streptomycetaceae</taxon>
        <taxon>Streptomyces</taxon>
    </lineage>
</organism>
<feature type="transmembrane region" description="Helical" evidence="7">
    <location>
        <begin position="70"/>
        <end position="91"/>
    </location>
</feature>
<keyword evidence="3 7" id="KW-0812">Transmembrane</keyword>
<feature type="transmembrane region" description="Helical" evidence="7">
    <location>
        <begin position="6"/>
        <end position="27"/>
    </location>
</feature>
<evidence type="ECO:0000256" key="3">
    <source>
        <dbReference type="ARBA" id="ARBA00022692"/>
    </source>
</evidence>
<accession>A0ABN2PT88</accession>
<keyword evidence="2" id="KW-0813">Transport</keyword>
<evidence type="ECO:0000256" key="6">
    <source>
        <dbReference type="ARBA" id="ARBA00023136"/>
    </source>
</evidence>
<dbReference type="RefSeq" id="WP_344265152.1">
    <property type="nucleotide sequence ID" value="NZ_BAAAMJ010000058.1"/>
</dbReference>
<evidence type="ECO:0000256" key="2">
    <source>
        <dbReference type="ARBA" id="ARBA00022448"/>
    </source>
</evidence>
<keyword evidence="6 7" id="KW-0472">Membrane</keyword>
<feature type="transmembrane region" description="Helical" evidence="7">
    <location>
        <begin position="239"/>
        <end position="258"/>
    </location>
</feature>
<protein>
    <submittedName>
        <fullName evidence="9">Cation:proton antiporter</fullName>
    </submittedName>
</protein>
<dbReference type="EMBL" id="BAAAMJ010000058">
    <property type="protein sequence ID" value="GAA1930601.1"/>
    <property type="molecule type" value="Genomic_DNA"/>
</dbReference>
<evidence type="ECO:0000256" key="7">
    <source>
        <dbReference type="SAM" id="Phobius"/>
    </source>
</evidence>
<feature type="transmembrane region" description="Helical" evidence="7">
    <location>
        <begin position="210"/>
        <end position="227"/>
    </location>
</feature>
<evidence type="ECO:0000313" key="9">
    <source>
        <dbReference type="EMBL" id="GAA1930601.1"/>
    </source>
</evidence>
<comment type="caution">
    <text evidence="9">The sequence shown here is derived from an EMBL/GenBank/DDBJ whole genome shotgun (WGS) entry which is preliminary data.</text>
</comment>
<comment type="subcellular location">
    <subcellularLocation>
        <location evidence="1">Membrane</location>
        <topology evidence="1">Multi-pass membrane protein</topology>
    </subcellularLocation>
</comment>
<feature type="transmembrane region" description="Helical" evidence="7">
    <location>
        <begin position="140"/>
        <end position="164"/>
    </location>
</feature>
<dbReference type="Proteomes" id="UP001501303">
    <property type="component" value="Unassembled WGS sequence"/>
</dbReference>
<evidence type="ECO:0000256" key="5">
    <source>
        <dbReference type="ARBA" id="ARBA00023065"/>
    </source>
</evidence>
<keyword evidence="10" id="KW-1185">Reference proteome</keyword>
<keyword evidence="4 7" id="KW-1133">Transmembrane helix</keyword>